<reference evidence="3 4" key="1">
    <citation type="journal article" date="2023" name="Microorganisms">
        <title>Thiorhodovibrio frisius and Trv. litoralis spp. nov., Two Novel Members from a Clade of Fastidious Purple Sulfur Bacteria That Exhibit Unique Red-Shifted Light-Harvesting Capabilities.</title>
        <authorList>
            <person name="Methner A."/>
            <person name="Kuzyk S.B."/>
            <person name="Petersen J."/>
            <person name="Bauer S."/>
            <person name="Brinkmann H."/>
            <person name="Sichau K."/>
            <person name="Wanner G."/>
            <person name="Wolf J."/>
            <person name="Neumann-Schaal M."/>
            <person name="Henke P."/>
            <person name="Tank M."/>
            <person name="Sproer C."/>
            <person name="Bunk B."/>
            <person name="Overmann J."/>
        </authorList>
    </citation>
    <scope>NUCLEOTIDE SEQUENCE [LARGE SCALE GENOMIC DNA]</scope>
    <source>
        <strain evidence="3 4">DSM 6702</strain>
    </source>
</reference>
<dbReference type="RefSeq" id="WP_328986865.1">
    <property type="nucleotide sequence ID" value="NZ_CP121472.1"/>
</dbReference>
<dbReference type="EMBL" id="CP121472">
    <property type="protein sequence ID" value="WPL16321.1"/>
    <property type="molecule type" value="Genomic_DNA"/>
</dbReference>
<proteinExistence type="predicted"/>
<dbReference type="Gene3D" id="3.50.50.100">
    <property type="match status" value="1"/>
</dbReference>
<keyword evidence="4" id="KW-1185">Reference proteome</keyword>
<sequence>MARILILGAGLSGHTVARYLSRWLKGSAHQITVVSPKALWNWIPSNIWVGVGEMTKKQVTFELGPVYRKAGVDFRQAKAISVHPEGDGELSRPFVTIEYTDDQRAGQTDKIDYDYLVNATGPKLNFGATPGLGPDGGYTVSVCTPEHAIEANEKLQENIKALKQGETRTFVVGTGHGMCTCQGAAFEYIYNIDHCLRENGVRDKARIMWISNEYELGDFGMGGVHIKRGGYMTNGKVFAESLMVERNMEWITRAHVSKIEPGKIHYETLDGTEAELDFDFAMLIPPFAGVGLKAYGKDGSDMTDQLFAPNGMMKVDADYSPKPYEDWSKADWPSTYQNPLYKNIFTVGIAFAPPHPISKVMKSPKGTQISPTPPRTGMPSAAMGRAVAASIRDMLNGAPEPTHRASMGETGAACVASTGSDILKGTAATMTVFPVVPDYETFPEYGRDMDLTFGEIGLAGHWMKYILHHVFIYQAKLGPGWHLLPD</sequence>
<name>A0ABZ0S7V4_9GAMM</name>
<evidence type="ECO:0000259" key="2">
    <source>
        <dbReference type="Pfam" id="PF07992"/>
    </source>
</evidence>
<dbReference type="InterPro" id="IPR023753">
    <property type="entry name" value="FAD/NAD-binding_dom"/>
</dbReference>
<gene>
    <name evidence="3" type="primary">sqrD</name>
    <name evidence="3" type="ORF">Thiowin_01274</name>
</gene>
<dbReference type="PANTHER" id="PTHR43755">
    <property type="match status" value="1"/>
</dbReference>
<dbReference type="InterPro" id="IPR052541">
    <property type="entry name" value="SQRD"/>
</dbReference>
<evidence type="ECO:0000256" key="1">
    <source>
        <dbReference type="SAM" id="MobiDB-lite"/>
    </source>
</evidence>
<dbReference type="Pfam" id="PF07992">
    <property type="entry name" value="Pyr_redox_2"/>
    <property type="match status" value="1"/>
</dbReference>
<evidence type="ECO:0000313" key="4">
    <source>
        <dbReference type="Proteomes" id="UP001432180"/>
    </source>
</evidence>
<protein>
    <submittedName>
        <fullName evidence="3">Sulfide:quinone oxidoreductase</fullName>
    </submittedName>
</protein>
<feature type="region of interest" description="Disordered" evidence="1">
    <location>
        <begin position="360"/>
        <end position="380"/>
    </location>
</feature>
<organism evidence="3 4">
    <name type="scientific">Thiorhodovibrio winogradskyi</name>
    <dbReference type="NCBI Taxonomy" id="77007"/>
    <lineage>
        <taxon>Bacteria</taxon>
        <taxon>Pseudomonadati</taxon>
        <taxon>Pseudomonadota</taxon>
        <taxon>Gammaproteobacteria</taxon>
        <taxon>Chromatiales</taxon>
        <taxon>Chromatiaceae</taxon>
        <taxon>Thiorhodovibrio</taxon>
    </lineage>
</organism>
<evidence type="ECO:0000313" key="3">
    <source>
        <dbReference type="EMBL" id="WPL16321.1"/>
    </source>
</evidence>
<dbReference type="SUPFAM" id="SSF51905">
    <property type="entry name" value="FAD/NAD(P)-binding domain"/>
    <property type="match status" value="1"/>
</dbReference>
<dbReference type="PANTHER" id="PTHR43755:SF1">
    <property type="entry name" value="FAD-DEPENDENT PYRIDINE NUCLEOTIDE-DISULPHIDE OXIDOREDUCTASE"/>
    <property type="match status" value="1"/>
</dbReference>
<accession>A0ABZ0S7V4</accession>
<feature type="domain" description="FAD/NAD(P)-binding" evidence="2">
    <location>
        <begin position="3"/>
        <end position="175"/>
    </location>
</feature>
<dbReference type="InterPro" id="IPR036188">
    <property type="entry name" value="FAD/NAD-bd_sf"/>
</dbReference>
<dbReference type="Proteomes" id="UP001432180">
    <property type="component" value="Chromosome"/>
</dbReference>